<dbReference type="Gene3D" id="2.60.40.1180">
    <property type="entry name" value="Golgi alpha-mannosidase II"/>
    <property type="match status" value="1"/>
</dbReference>
<name>A0A852S5S6_9MICO</name>
<dbReference type="InterPro" id="IPR002252">
    <property type="entry name" value="Glyco_hydro_36"/>
</dbReference>
<organism evidence="7 8">
    <name type="scientific">Agromyces atrinae</name>
    <dbReference type="NCBI Taxonomy" id="592376"/>
    <lineage>
        <taxon>Bacteria</taxon>
        <taxon>Bacillati</taxon>
        <taxon>Actinomycetota</taxon>
        <taxon>Actinomycetes</taxon>
        <taxon>Micrococcales</taxon>
        <taxon>Microbacteriaceae</taxon>
        <taxon>Agromyces</taxon>
    </lineage>
</organism>
<dbReference type="Gene3D" id="2.70.98.60">
    <property type="entry name" value="alpha-galactosidase from lactobacil brevis"/>
    <property type="match status" value="1"/>
</dbReference>
<dbReference type="InterPro" id="IPR013785">
    <property type="entry name" value="Aldolase_TIM"/>
</dbReference>
<dbReference type="PROSITE" id="PS00512">
    <property type="entry name" value="ALPHA_GALACTOSIDASE"/>
    <property type="match status" value="1"/>
</dbReference>
<dbReference type="InterPro" id="IPR031704">
    <property type="entry name" value="Glyco_hydro_36_N"/>
</dbReference>
<dbReference type="Pfam" id="PF16874">
    <property type="entry name" value="Glyco_hydro_36C"/>
    <property type="match status" value="1"/>
</dbReference>
<protein>
    <recommendedName>
        <fullName evidence="2">alpha-galactosidase</fullName>
        <ecNumber evidence="2">3.2.1.22</ecNumber>
    </recommendedName>
</protein>
<comment type="catalytic activity">
    <reaction evidence="1">
        <text>Hydrolysis of terminal, non-reducing alpha-D-galactose residues in alpha-D-galactosides, including galactose oligosaccharides, galactomannans and galactolipids.</text>
        <dbReference type="EC" id="3.2.1.22"/>
    </reaction>
</comment>
<dbReference type="InterPro" id="IPR031705">
    <property type="entry name" value="Glyco_hydro_36_C"/>
</dbReference>
<accession>A0A852S5S6</accession>
<dbReference type="InterPro" id="IPR038417">
    <property type="entry name" value="Alpga-gal_N_sf"/>
</dbReference>
<dbReference type="AlphaFoldDB" id="A0A852S5S6"/>
<dbReference type="InterPro" id="IPR050985">
    <property type="entry name" value="Alpha-glycosidase_related"/>
</dbReference>
<evidence type="ECO:0000259" key="6">
    <source>
        <dbReference type="Pfam" id="PF16875"/>
    </source>
</evidence>
<dbReference type="InterPro" id="IPR000111">
    <property type="entry name" value="Glyco_hydro_27/36_CS"/>
</dbReference>
<dbReference type="EMBL" id="JACCBI010000001">
    <property type="protein sequence ID" value="NYD67772.1"/>
    <property type="molecule type" value="Genomic_DNA"/>
</dbReference>
<feature type="domain" description="Glycosyl hydrolase family 36 C-terminal" evidence="5">
    <location>
        <begin position="636"/>
        <end position="722"/>
    </location>
</feature>
<evidence type="ECO:0000256" key="3">
    <source>
        <dbReference type="ARBA" id="ARBA00022801"/>
    </source>
</evidence>
<dbReference type="FunFam" id="3.20.20.70:FF:000118">
    <property type="entry name" value="Alpha-galactosidase"/>
    <property type="match status" value="1"/>
</dbReference>
<reference evidence="7 8" key="1">
    <citation type="submission" date="2020-07" db="EMBL/GenBank/DDBJ databases">
        <title>Sequencing the genomes of 1000 actinobacteria strains.</title>
        <authorList>
            <person name="Klenk H.-P."/>
        </authorList>
    </citation>
    <scope>NUCLEOTIDE SEQUENCE [LARGE SCALE GENOMIC DNA]</scope>
    <source>
        <strain evidence="7 8">DSM 23870</strain>
    </source>
</reference>
<evidence type="ECO:0000256" key="4">
    <source>
        <dbReference type="ARBA" id="ARBA00023295"/>
    </source>
</evidence>
<dbReference type="InterPro" id="IPR017853">
    <property type="entry name" value="GH"/>
</dbReference>
<dbReference type="SUPFAM" id="SSF51445">
    <property type="entry name" value="(Trans)glycosidases"/>
    <property type="match status" value="1"/>
</dbReference>
<dbReference type="Pfam" id="PF02065">
    <property type="entry name" value="Melibiase"/>
    <property type="match status" value="1"/>
</dbReference>
<evidence type="ECO:0000313" key="7">
    <source>
        <dbReference type="EMBL" id="NYD67772.1"/>
    </source>
</evidence>
<dbReference type="GO" id="GO:0004557">
    <property type="term" value="F:alpha-galactosidase activity"/>
    <property type="evidence" value="ECO:0007669"/>
    <property type="project" value="UniProtKB-EC"/>
</dbReference>
<evidence type="ECO:0000259" key="5">
    <source>
        <dbReference type="Pfam" id="PF16874"/>
    </source>
</evidence>
<dbReference type="RefSeq" id="WP_308790474.1">
    <property type="nucleotide sequence ID" value="NZ_JACCBI010000001.1"/>
</dbReference>
<dbReference type="GO" id="GO:0016052">
    <property type="term" value="P:carbohydrate catabolic process"/>
    <property type="evidence" value="ECO:0007669"/>
    <property type="project" value="InterPro"/>
</dbReference>
<dbReference type="Pfam" id="PF16875">
    <property type="entry name" value="Glyco_hydro_36N"/>
    <property type="match status" value="1"/>
</dbReference>
<dbReference type="PRINTS" id="PR00743">
    <property type="entry name" value="GLHYDRLASE36"/>
</dbReference>
<keyword evidence="3 7" id="KW-0378">Hydrolase</keyword>
<dbReference type="EC" id="3.2.1.22" evidence="2"/>
<dbReference type="PANTHER" id="PTHR43053:SF3">
    <property type="entry name" value="ALPHA-GALACTOSIDASE C-RELATED"/>
    <property type="match status" value="1"/>
</dbReference>
<comment type="caution">
    <text evidence="7">The sequence shown here is derived from an EMBL/GenBank/DDBJ whole genome shotgun (WGS) entry which is preliminary data.</text>
</comment>
<evidence type="ECO:0000313" key="8">
    <source>
        <dbReference type="Proteomes" id="UP000581087"/>
    </source>
</evidence>
<dbReference type="InterPro" id="IPR013780">
    <property type="entry name" value="Glyco_hydro_b"/>
</dbReference>
<gene>
    <name evidence="7" type="ORF">BJ972_002291</name>
</gene>
<proteinExistence type="predicted"/>
<dbReference type="CDD" id="cd14791">
    <property type="entry name" value="GH36"/>
    <property type="match status" value="1"/>
</dbReference>
<sequence length="731" mass="79375">MTITTLDELLRDEKNGDSTTYVSLNAAGVACVLAVSSDTGARIVHWGADTGARTPAELQQLDLSVAPPLATNGVDERVIASILPEGRTGWTGAPGIAGHRLDGGAWTPYLVPTALRVDERADGTTVIVDAADLENGLAVRLDVEMDAAGVMRLRAELTNTGETPYALDALELALPVPTLADDILDFAGRWANERTPQRQDFVVGSHVREGRHGRTGADAATVLSVGARDFSFDSGEIWSMHVGFSGNHRVAAERTFDGTRLLRGGELLLPGEIVLAAGESYESPWVYAVHGVGLDAVAARFHTHLRARAAHPTSARPVVMNVWEAVYFNHDLDEITQLADLAAEAGVERFVLDDGWFGARRDDTAGLGDWVIADDVWGDGRFGRLVDHVNGLGMEFGLWFEPEMVNLDSDLARAHPEWLLQAPGRIPVPARNQQVLDLTHPGAYAHVRDQISALVRGYGIGFIKWDHNRDLVDAGSTRTGRAGVHAQTLAVYRLLAELRETFPALEIESCSSGGARVDLGILQHTDRVWASDCIDAHERQQIQRWTAQLIPLELIGSHVGEERAHTTGRRLDLSFRAASAVFGHFGIEWDLRTASADELAELREWVAFYKNMRPLLHTGTLVRRDLEDGALWMQGVVSPELDRAIFAISLRDRPATWPAGSVRLPGLDATRTYRVSAAGPGALRTVDPRIVPAWWTEGLVLSGASLAAAGVQIPALQPDHTALLLVDEVRA</sequence>
<dbReference type="PANTHER" id="PTHR43053">
    <property type="entry name" value="GLYCOSIDASE FAMILY 31"/>
    <property type="match status" value="1"/>
</dbReference>
<feature type="domain" description="Glycosyl hydrolase family 36 N-terminal" evidence="6">
    <location>
        <begin position="42"/>
        <end position="275"/>
    </location>
</feature>
<evidence type="ECO:0000256" key="1">
    <source>
        <dbReference type="ARBA" id="ARBA00001255"/>
    </source>
</evidence>
<keyword evidence="4 7" id="KW-0326">Glycosidase</keyword>
<dbReference type="Gene3D" id="3.20.20.70">
    <property type="entry name" value="Aldolase class I"/>
    <property type="match status" value="1"/>
</dbReference>
<dbReference type="Proteomes" id="UP000581087">
    <property type="component" value="Unassembled WGS sequence"/>
</dbReference>
<evidence type="ECO:0000256" key="2">
    <source>
        <dbReference type="ARBA" id="ARBA00012755"/>
    </source>
</evidence>